<evidence type="ECO:0000313" key="3">
    <source>
        <dbReference type="Proteomes" id="UP000789595"/>
    </source>
</evidence>
<comment type="caution">
    <text evidence="2">The sequence shown here is derived from an EMBL/GenBank/DDBJ whole genome shotgun (WGS) entry which is preliminary data.</text>
</comment>
<evidence type="ECO:0000256" key="1">
    <source>
        <dbReference type="SAM" id="MobiDB-lite"/>
    </source>
</evidence>
<feature type="non-terminal residue" evidence="2">
    <location>
        <position position="1"/>
    </location>
</feature>
<feature type="region of interest" description="Disordered" evidence="1">
    <location>
        <begin position="1"/>
        <end position="57"/>
    </location>
</feature>
<name>A0A8J2SQ41_9STRA</name>
<dbReference type="EMBL" id="CAKKNE010000004">
    <property type="protein sequence ID" value="CAH0374991.1"/>
    <property type="molecule type" value="Genomic_DNA"/>
</dbReference>
<reference evidence="2" key="1">
    <citation type="submission" date="2021-11" db="EMBL/GenBank/DDBJ databases">
        <authorList>
            <consortium name="Genoscope - CEA"/>
            <person name="William W."/>
        </authorList>
    </citation>
    <scope>NUCLEOTIDE SEQUENCE</scope>
</reference>
<dbReference type="Proteomes" id="UP000789595">
    <property type="component" value="Unassembled WGS sequence"/>
</dbReference>
<evidence type="ECO:0000313" key="2">
    <source>
        <dbReference type="EMBL" id="CAH0374991.1"/>
    </source>
</evidence>
<accession>A0A8J2SQ41</accession>
<protein>
    <submittedName>
        <fullName evidence="2">Uncharacterized protein</fullName>
    </submittedName>
</protein>
<organism evidence="2 3">
    <name type="scientific">Pelagomonas calceolata</name>
    <dbReference type="NCBI Taxonomy" id="35677"/>
    <lineage>
        <taxon>Eukaryota</taxon>
        <taxon>Sar</taxon>
        <taxon>Stramenopiles</taxon>
        <taxon>Ochrophyta</taxon>
        <taxon>Pelagophyceae</taxon>
        <taxon>Pelagomonadales</taxon>
        <taxon>Pelagomonadaceae</taxon>
        <taxon>Pelagomonas</taxon>
    </lineage>
</organism>
<sequence length="215" mass="24286">KKPCLASERRAQAVVSHRVGTRRTEADPAAGAGPTPAPRPRSGGCPTKAAPHAAAAPEATSRMRLLITRPRIQYDSTAVYEPLDVEYKSEDLLVSELKNMIYKRQLMLSTGEDRKLPKEDSPVALEPHDQILLIRKFRDAHMQGVLLEDHRSLKFYGLIDKVESNLFLARTNPLKNEIAELLLIDGHSLTPHQKKRMQEACATQDKHYYRHCMQM</sequence>
<dbReference type="AlphaFoldDB" id="A0A8J2SQ41"/>
<gene>
    <name evidence="2" type="ORF">PECAL_4P23060</name>
</gene>
<feature type="compositionally biased region" description="Low complexity" evidence="1">
    <location>
        <begin position="27"/>
        <end position="57"/>
    </location>
</feature>
<keyword evidence="3" id="KW-1185">Reference proteome</keyword>
<proteinExistence type="predicted"/>